<evidence type="ECO:0000313" key="3">
    <source>
        <dbReference type="Proteomes" id="UP000624404"/>
    </source>
</evidence>
<accession>A0A8H2ZQ76</accession>
<evidence type="ECO:0000313" key="2">
    <source>
        <dbReference type="EMBL" id="CAD6442650.1"/>
    </source>
</evidence>
<gene>
    <name evidence="2" type="ORF">SCLTRI_LOCUS2442</name>
</gene>
<dbReference type="Proteomes" id="UP000624404">
    <property type="component" value="Unassembled WGS sequence"/>
</dbReference>
<protein>
    <submittedName>
        <fullName evidence="2">7d4cd515-12c9-4fa6-b381-a910fa26c3f7</fullName>
    </submittedName>
</protein>
<dbReference type="EMBL" id="CAJHIA010000009">
    <property type="protein sequence ID" value="CAD6442650.1"/>
    <property type="molecule type" value="Genomic_DNA"/>
</dbReference>
<proteinExistence type="predicted"/>
<dbReference type="OrthoDB" id="4177236at2759"/>
<dbReference type="SUPFAM" id="SSF56112">
    <property type="entry name" value="Protein kinase-like (PK-like)"/>
    <property type="match status" value="1"/>
</dbReference>
<dbReference type="InterPro" id="IPR002575">
    <property type="entry name" value="Aminoglycoside_PTrfase"/>
</dbReference>
<name>A0A8H2ZQ76_9HELO</name>
<dbReference type="Pfam" id="PF01636">
    <property type="entry name" value="APH"/>
    <property type="match status" value="1"/>
</dbReference>
<feature type="domain" description="Aminoglycoside phosphotransferase" evidence="1">
    <location>
        <begin position="48"/>
        <end position="258"/>
    </location>
</feature>
<evidence type="ECO:0000259" key="1">
    <source>
        <dbReference type="Pfam" id="PF01636"/>
    </source>
</evidence>
<organism evidence="2 3">
    <name type="scientific">Sclerotinia trifoliorum</name>
    <dbReference type="NCBI Taxonomy" id="28548"/>
    <lineage>
        <taxon>Eukaryota</taxon>
        <taxon>Fungi</taxon>
        <taxon>Dikarya</taxon>
        <taxon>Ascomycota</taxon>
        <taxon>Pezizomycotina</taxon>
        <taxon>Leotiomycetes</taxon>
        <taxon>Helotiales</taxon>
        <taxon>Sclerotiniaceae</taxon>
        <taxon>Sclerotinia</taxon>
    </lineage>
</organism>
<sequence>MAPLQIPYFRNANELPAPLPTTEEILASKEILKGADAWAFKKVLKDNLLLLENNGIRGCVPRIYAMWKGDNGQLFLVMERLRGEALESIWPALGPSEKTVILSKLKDILSRTRKIPHRNIFGSVDGGPVPHHLFYSSVNDAQVSGPFKTERAFVRGLIARSRWEAEKNQKHSYLADFFEEQLLGVLTVMNRKPVFTHSDIQRKNILVERLTGNTCGEEFGVSVVDWESAGWYPVWWEHVAAFFAFYWSDDWCSRVVEAVDD</sequence>
<dbReference type="AlphaFoldDB" id="A0A8H2ZQ76"/>
<keyword evidence="3" id="KW-1185">Reference proteome</keyword>
<reference evidence="2" key="1">
    <citation type="submission" date="2020-10" db="EMBL/GenBank/DDBJ databases">
        <authorList>
            <person name="Kusch S."/>
        </authorList>
    </citation>
    <scope>NUCLEOTIDE SEQUENCE</scope>
    <source>
        <strain evidence="2">SwB9</strain>
    </source>
</reference>
<comment type="caution">
    <text evidence="2">The sequence shown here is derived from an EMBL/GenBank/DDBJ whole genome shotgun (WGS) entry which is preliminary data.</text>
</comment>
<dbReference type="InterPro" id="IPR011009">
    <property type="entry name" value="Kinase-like_dom_sf"/>
</dbReference>
<dbReference type="PANTHER" id="PTHR21310">
    <property type="entry name" value="AMINOGLYCOSIDE PHOSPHOTRANSFERASE-RELATED-RELATED"/>
    <property type="match status" value="1"/>
</dbReference>
<dbReference type="InterPro" id="IPR051678">
    <property type="entry name" value="AGP_Transferase"/>
</dbReference>
<dbReference type="PANTHER" id="PTHR21310:SF48">
    <property type="entry name" value="AMINOGLYCOSIDE PHOSPHOTRANSFERASE DOMAIN-CONTAINING PROTEIN"/>
    <property type="match status" value="1"/>
</dbReference>
<dbReference type="Gene3D" id="3.90.1200.10">
    <property type="match status" value="1"/>
</dbReference>